<feature type="region of interest" description="Disordered" evidence="1">
    <location>
        <begin position="1"/>
        <end position="21"/>
    </location>
</feature>
<reference evidence="2 3" key="1">
    <citation type="journal article" date="2019" name="Commun. Biol.">
        <title>The bagworm genome reveals a unique fibroin gene that provides high tensile strength.</title>
        <authorList>
            <person name="Kono N."/>
            <person name="Nakamura H."/>
            <person name="Ohtoshi R."/>
            <person name="Tomita M."/>
            <person name="Numata K."/>
            <person name="Arakawa K."/>
        </authorList>
    </citation>
    <scope>NUCLEOTIDE SEQUENCE [LARGE SCALE GENOMIC DNA]</scope>
</reference>
<dbReference type="AlphaFoldDB" id="A0A4C1W3G4"/>
<feature type="region of interest" description="Disordered" evidence="1">
    <location>
        <begin position="73"/>
        <end position="118"/>
    </location>
</feature>
<accession>A0A4C1W3G4</accession>
<evidence type="ECO:0000313" key="2">
    <source>
        <dbReference type="EMBL" id="GBP46046.1"/>
    </source>
</evidence>
<protein>
    <submittedName>
        <fullName evidence="2">Uncharacterized protein</fullName>
    </submittedName>
</protein>
<dbReference type="EMBL" id="BGZK01000475">
    <property type="protein sequence ID" value="GBP46046.1"/>
    <property type="molecule type" value="Genomic_DNA"/>
</dbReference>
<evidence type="ECO:0000256" key="1">
    <source>
        <dbReference type="SAM" id="MobiDB-lite"/>
    </source>
</evidence>
<sequence length="118" mass="13717">MAERLRASTASQKRKGEDKWSKIITQWYPRDGKRKRGRPRKRWDDDIRQVAGKTWSRVARERLLIPQGMRMCGDVTADSRGRGRLRRPPPPRAHRHQSPATEIISHRSSEARVSAPAR</sequence>
<keyword evidence="3" id="KW-1185">Reference proteome</keyword>
<organism evidence="2 3">
    <name type="scientific">Eumeta variegata</name>
    <name type="common">Bagworm moth</name>
    <name type="synonym">Eumeta japonica</name>
    <dbReference type="NCBI Taxonomy" id="151549"/>
    <lineage>
        <taxon>Eukaryota</taxon>
        <taxon>Metazoa</taxon>
        <taxon>Ecdysozoa</taxon>
        <taxon>Arthropoda</taxon>
        <taxon>Hexapoda</taxon>
        <taxon>Insecta</taxon>
        <taxon>Pterygota</taxon>
        <taxon>Neoptera</taxon>
        <taxon>Endopterygota</taxon>
        <taxon>Lepidoptera</taxon>
        <taxon>Glossata</taxon>
        <taxon>Ditrysia</taxon>
        <taxon>Tineoidea</taxon>
        <taxon>Psychidae</taxon>
        <taxon>Oiketicinae</taxon>
        <taxon>Eumeta</taxon>
    </lineage>
</organism>
<feature type="compositionally biased region" description="Basic residues" evidence="1">
    <location>
        <begin position="82"/>
        <end position="97"/>
    </location>
</feature>
<comment type="caution">
    <text evidence="2">The sequence shown here is derived from an EMBL/GenBank/DDBJ whole genome shotgun (WGS) entry which is preliminary data.</text>
</comment>
<proteinExistence type="predicted"/>
<evidence type="ECO:0000313" key="3">
    <source>
        <dbReference type="Proteomes" id="UP000299102"/>
    </source>
</evidence>
<gene>
    <name evidence="2" type="ORF">EVAR_24240_1</name>
</gene>
<name>A0A4C1W3G4_EUMVA</name>
<dbReference type="Proteomes" id="UP000299102">
    <property type="component" value="Unassembled WGS sequence"/>
</dbReference>